<evidence type="ECO:0000256" key="1">
    <source>
        <dbReference type="SAM" id="Phobius"/>
    </source>
</evidence>
<keyword evidence="3" id="KW-1185">Reference proteome</keyword>
<feature type="transmembrane region" description="Helical" evidence="1">
    <location>
        <begin position="288"/>
        <end position="307"/>
    </location>
</feature>
<feature type="transmembrane region" description="Helical" evidence="1">
    <location>
        <begin position="45"/>
        <end position="63"/>
    </location>
</feature>
<keyword evidence="1" id="KW-0812">Transmembrane</keyword>
<sequence>MYLFPSNDSLSATSSTITALAAASSSSLPDNVCRDIDNCRTLYSIVRSCVATILACTWVAIHANIPPQDAHWARILGRQVLTTVYAIIAPECVVVWAAKQWFASRKLAEMNKEKHGWTQTHGFFAIMGGFVIFEDDHAVRPRLDLSTLPFPDITKDEIQDKSKGDWLSKGFAILQTSWFLVQCIARRVQHLPLTELELATCAFATLNAVVYGLWWNKPKAATCPYAIGRVVRSSRGTDVAVEQFVHPPTFPPGHHEKWGGTLWRWLRSTPKKIIDGIVNLYRQYNNDWLGMLAVPFFLVIKPVFSLMDMMSGGEIHEQDKHVDPYYSGNSQDGTPVLLLIAIACSSAFGAIHCIGWSFAFPSHTEQILWRGCSLAITCLPLLTVFTVVIAAGLQLQLEAALPAWMGSILDALTVCVIVAEIFIYIAARITLLTIAFLALSSLPAAAYRTVSWTDYIPHI</sequence>
<dbReference type="AlphaFoldDB" id="A0A5C3MZT5"/>
<evidence type="ECO:0008006" key="4">
    <source>
        <dbReference type="Google" id="ProtNLM"/>
    </source>
</evidence>
<dbReference type="PANTHER" id="PTHR35043:SF7">
    <property type="entry name" value="TRANSCRIPTION FACTOR DOMAIN-CONTAINING PROTEIN"/>
    <property type="match status" value="1"/>
</dbReference>
<gene>
    <name evidence="2" type="ORF">OE88DRAFT_1631605</name>
</gene>
<keyword evidence="1" id="KW-1133">Transmembrane helix</keyword>
<feature type="transmembrane region" description="Helical" evidence="1">
    <location>
        <begin position="336"/>
        <end position="360"/>
    </location>
</feature>
<feature type="transmembrane region" description="Helical" evidence="1">
    <location>
        <begin position="372"/>
        <end position="395"/>
    </location>
</feature>
<dbReference type="Proteomes" id="UP000305948">
    <property type="component" value="Unassembled WGS sequence"/>
</dbReference>
<dbReference type="PANTHER" id="PTHR35043">
    <property type="entry name" value="TRANSCRIPTION FACTOR DOMAIN-CONTAINING PROTEIN"/>
    <property type="match status" value="1"/>
</dbReference>
<evidence type="ECO:0000313" key="3">
    <source>
        <dbReference type="Proteomes" id="UP000305948"/>
    </source>
</evidence>
<feature type="transmembrane region" description="Helical" evidence="1">
    <location>
        <begin position="401"/>
        <end position="422"/>
    </location>
</feature>
<accession>A0A5C3MZT5</accession>
<keyword evidence="1" id="KW-0472">Membrane</keyword>
<evidence type="ECO:0000313" key="2">
    <source>
        <dbReference type="EMBL" id="TFK50285.1"/>
    </source>
</evidence>
<organism evidence="2 3">
    <name type="scientific">Heliocybe sulcata</name>
    <dbReference type="NCBI Taxonomy" id="5364"/>
    <lineage>
        <taxon>Eukaryota</taxon>
        <taxon>Fungi</taxon>
        <taxon>Dikarya</taxon>
        <taxon>Basidiomycota</taxon>
        <taxon>Agaricomycotina</taxon>
        <taxon>Agaricomycetes</taxon>
        <taxon>Gloeophyllales</taxon>
        <taxon>Gloeophyllaceae</taxon>
        <taxon>Heliocybe</taxon>
    </lineage>
</organism>
<feature type="transmembrane region" description="Helical" evidence="1">
    <location>
        <begin position="75"/>
        <end position="96"/>
    </location>
</feature>
<reference evidence="2 3" key="1">
    <citation type="journal article" date="2019" name="Nat. Ecol. Evol.">
        <title>Megaphylogeny resolves global patterns of mushroom evolution.</title>
        <authorList>
            <person name="Varga T."/>
            <person name="Krizsan K."/>
            <person name="Foldi C."/>
            <person name="Dima B."/>
            <person name="Sanchez-Garcia M."/>
            <person name="Sanchez-Ramirez S."/>
            <person name="Szollosi G.J."/>
            <person name="Szarkandi J.G."/>
            <person name="Papp V."/>
            <person name="Albert L."/>
            <person name="Andreopoulos W."/>
            <person name="Angelini C."/>
            <person name="Antonin V."/>
            <person name="Barry K.W."/>
            <person name="Bougher N.L."/>
            <person name="Buchanan P."/>
            <person name="Buyck B."/>
            <person name="Bense V."/>
            <person name="Catcheside P."/>
            <person name="Chovatia M."/>
            <person name="Cooper J."/>
            <person name="Damon W."/>
            <person name="Desjardin D."/>
            <person name="Finy P."/>
            <person name="Geml J."/>
            <person name="Haridas S."/>
            <person name="Hughes K."/>
            <person name="Justo A."/>
            <person name="Karasinski D."/>
            <person name="Kautmanova I."/>
            <person name="Kiss B."/>
            <person name="Kocsube S."/>
            <person name="Kotiranta H."/>
            <person name="LaButti K.M."/>
            <person name="Lechner B.E."/>
            <person name="Liimatainen K."/>
            <person name="Lipzen A."/>
            <person name="Lukacs Z."/>
            <person name="Mihaltcheva S."/>
            <person name="Morgado L.N."/>
            <person name="Niskanen T."/>
            <person name="Noordeloos M.E."/>
            <person name="Ohm R.A."/>
            <person name="Ortiz-Santana B."/>
            <person name="Ovrebo C."/>
            <person name="Racz N."/>
            <person name="Riley R."/>
            <person name="Savchenko A."/>
            <person name="Shiryaev A."/>
            <person name="Soop K."/>
            <person name="Spirin V."/>
            <person name="Szebenyi C."/>
            <person name="Tomsovsky M."/>
            <person name="Tulloss R.E."/>
            <person name="Uehling J."/>
            <person name="Grigoriev I.V."/>
            <person name="Vagvolgyi C."/>
            <person name="Papp T."/>
            <person name="Martin F.M."/>
            <person name="Miettinen O."/>
            <person name="Hibbett D.S."/>
            <person name="Nagy L.G."/>
        </authorList>
    </citation>
    <scope>NUCLEOTIDE SEQUENCE [LARGE SCALE GENOMIC DNA]</scope>
    <source>
        <strain evidence="2 3">OMC1185</strain>
    </source>
</reference>
<protein>
    <recommendedName>
        <fullName evidence="4">Transmembrane protein</fullName>
    </recommendedName>
</protein>
<name>A0A5C3MZT5_9AGAM</name>
<dbReference type="EMBL" id="ML213513">
    <property type="protein sequence ID" value="TFK50285.1"/>
    <property type="molecule type" value="Genomic_DNA"/>
</dbReference>
<feature type="transmembrane region" description="Helical" evidence="1">
    <location>
        <begin position="429"/>
        <end position="447"/>
    </location>
</feature>
<proteinExistence type="predicted"/>
<dbReference type="OrthoDB" id="2733714at2759"/>